<name>A0A1H7NAI9_RUMAL</name>
<evidence type="ECO:0000256" key="2">
    <source>
        <dbReference type="ARBA" id="ARBA00022448"/>
    </source>
</evidence>
<feature type="chain" id="PRO_5010303874" evidence="3">
    <location>
        <begin position="22"/>
        <end position="433"/>
    </location>
</feature>
<dbReference type="Pfam" id="PF13416">
    <property type="entry name" value="SBP_bac_8"/>
    <property type="match status" value="1"/>
</dbReference>
<dbReference type="PANTHER" id="PTHR43649:SF29">
    <property type="entry name" value="OSMOPROTECTIVE COMPOUNDS-BINDING PROTEIN GGTB"/>
    <property type="match status" value="1"/>
</dbReference>
<evidence type="ECO:0000313" key="5">
    <source>
        <dbReference type="Proteomes" id="UP000186015"/>
    </source>
</evidence>
<accession>A0A1H7NAI9</accession>
<dbReference type="SUPFAM" id="SSF53850">
    <property type="entry name" value="Periplasmic binding protein-like II"/>
    <property type="match status" value="1"/>
</dbReference>
<evidence type="ECO:0000313" key="4">
    <source>
        <dbReference type="EMBL" id="SEL20513.1"/>
    </source>
</evidence>
<protein>
    <submittedName>
        <fullName evidence="4">Carbohydrate ABC transporter substrate-binding protein, CUT1 family</fullName>
    </submittedName>
</protein>
<dbReference type="PROSITE" id="PS51257">
    <property type="entry name" value="PROKAR_LIPOPROTEIN"/>
    <property type="match status" value="1"/>
</dbReference>
<comment type="similarity">
    <text evidence="1">Belongs to the bacterial solute-binding protein 1 family.</text>
</comment>
<dbReference type="OrthoDB" id="1824059at2"/>
<dbReference type="InterPro" id="IPR050490">
    <property type="entry name" value="Bact_solute-bd_prot1"/>
</dbReference>
<dbReference type="AlphaFoldDB" id="A0A1H7NAI9"/>
<proteinExistence type="inferred from homology"/>
<dbReference type="RefSeq" id="WP_074834825.1">
    <property type="nucleotide sequence ID" value="NZ_FOAT01000014.1"/>
</dbReference>
<reference evidence="4 5" key="1">
    <citation type="submission" date="2016-10" db="EMBL/GenBank/DDBJ databases">
        <authorList>
            <person name="de Groot N.N."/>
        </authorList>
    </citation>
    <scope>NUCLEOTIDE SEQUENCE [LARGE SCALE GENOMIC DNA]</scope>
    <source>
        <strain evidence="4 5">KH2T6</strain>
    </source>
</reference>
<organism evidence="4 5">
    <name type="scientific">Ruminococcus albus</name>
    <dbReference type="NCBI Taxonomy" id="1264"/>
    <lineage>
        <taxon>Bacteria</taxon>
        <taxon>Bacillati</taxon>
        <taxon>Bacillota</taxon>
        <taxon>Clostridia</taxon>
        <taxon>Eubacteriales</taxon>
        <taxon>Oscillospiraceae</taxon>
        <taxon>Ruminococcus</taxon>
    </lineage>
</organism>
<dbReference type="PANTHER" id="PTHR43649">
    <property type="entry name" value="ARABINOSE-BINDING PROTEIN-RELATED"/>
    <property type="match status" value="1"/>
</dbReference>
<dbReference type="EMBL" id="FOAT01000014">
    <property type="protein sequence ID" value="SEL20513.1"/>
    <property type="molecule type" value="Genomic_DNA"/>
</dbReference>
<dbReference type="Proteomes" id="UP000186015">
    <property type="component" value="Unassembled WGS sequence"/>
</dbReference>
<keyword evidence="3" id="KW-0732">Signal</keyword>
<feature type="signal peptide" evidence="3">
    <location>
        <begin position="1"/>
        <end position="21"/>
    </location>
</feature>
<dbReference type="Gene3D" id="3.40.190.10">
    <property type="entry name" value="Periplasmic binding protein-like II"/>
    <property type="match status" value="2"/>
</dbReference>
<gene>
    <name evidence="4" type="ORF">SAMN05216469_11472</name>
</gene>
<sequence length="433" mass="46715">MKKRKILATIVSAAMLTTVFASCGNTDGKSGTKKAKTNDDGSQEITWMFWDDLNATEDLISLGYKQTIDKFNEDYKGTYHVTPITTNLEEYYNNLNAKIAAGDAPDVFIVSPGPQLTDYVEPGVAAPLDDYLAKDGWKDTFTSDAVFTQQTYDGKIYAVPLNTAAACCFYNTEMFEKAGAKVPTTWEEMLDACAKLQDAGYTPITISANTAWCLSMVAGYLCEAEGVDLAALADGSASWEDGKLENACNKLLDLSKYFQKTAGGDTNDVATANFYNEQAAILIQGSWAIGQINGANPDFESKCGVFAFPGVDRVIAKSDSLCMSSTSACPDGAAALIKYFTDDDAQKYTAEKGGKIPVTKVEYDASVAPKQLAYVMDVFSSAKGTFGFYNESMPTTETGSHFDDTMVSVILDGVAPADAAKDMEEFYAANCRK</sequence>
<keyword evidence="2" id="KW-0813">Transport</keyword>
<dbReference type="InterPro" id="IPR006059">
    <property type="entry name" value="SBP"/>
</dbReference>
<evidence type="ECO:0000256" key="1">
    <source>
        <dbReference type="ARBA" id="ARBA00008520"/>
    </source>
</evidence>
<evidence type="ECO:0000256" key="3">
    <source>
        <dbReference type="SAM" id="SignalP"/>
    </source>
</evidence>